<evidence type="ECO:0000256" key="10">
    <source>
        <dbReference type="SAM" id="MobiDB-lite"/>
    </source>
</evidence>
<dbReference type="InterPro" id="IPR050926">
    <property type="entry name" value="Aconitase/IPM_isomerase"/>
</dbReference>
<dbReference type="FunFam" id="3.20.19.10:FF:000002">
    <property type="entry name" value="Aconitate hydratase, mitochondrial"/>
    <property type="match status" value="1"/>
</dbReference>
<dbReference type="GO" id="GO:0051028">
    <property type="term" value="P:mRNA transport"/>
    <property type="evidence" value="ECO:0007669"/>
    <property type="project" value="UniProtKB-KW"/>
</dbReference>
<protein>
    <recommendedName>
        <fullName evidence="9">Nuclear pore complex protein Nup85</fullName>
    </recommendedName>
</protein>
<gene>
    <name evidence="13" type="ORF">TOPH_05699</name>
</gene>
<dbReference type="GO" id="GO:0005643">
    <property type="term" value="C:nuclear pore"/>
    <property type="evidence" value="ECO:0007669"/>
    <property type="project" value="UniProtKB-SubCell"/>
</dbReference>
<dbReference type="GO" id="GO:0006099">
    <property type="term" value="P:tricarboxylic acid cycle"/>
    <property type="evidence" value="ECO:0007669"/>
    <property type="project" value="InterPro"/>
</dbReference>
<dbReference type="FunFam" id="3.40.1060.10:FF:000001">
    <property type="entry name" value="Aconitate hydratase, mitochondrial"/>
    <property type="match status" value="1"/>
</dbReference>
<evidence type="ECO:0000259" key="11">
    <source>
        <dbReference type="Pfam" id="PF00330"/>
    </source>
</evidence>
<dbReference type="SUPFAM" id="SSF53732">
    <property type="entry name" value="Aconitase iron-sulfur domain"/>
    <property type="match status" value="1"/>
</dbReference>
<evidence type="ECO:0000256" key="7">
    <source>
        <dbReference type="ARBA" id="ARBA00023128"/>
    </source>
</evidence>
<dbReference type="GO" id="GO:0046872">
    <property type="term" value="F:metal ion binding"/>
    <property type="evidence" value="ECO:0007669"/>
    <property type="project" value="UniProtKB-KW"/>
</dbReference>
<dbReference type="Pfam" id="PF07575">
    <property type="entry name" value="Nucleopor_Nup85"/>
    <property type="match status" value="1"/>
</dbReference>
<comment type="subcellular location">
    <subcellularLocation>
        <location evidence="1">Mitochondrion</location>
    </subcellularLocation>
    <subcellularLocation>
        <location evidence="9">Nucleus</location>
        <location evidence="9">Nuclear pore complex</location>
    </subcellularLocation>
</comment>
<keyword evidence="3" id="KW-0479">Metal-binding</keyword>
<dbReference type="NCBIfam" id="NF005558">
    <property type="entry name" value="PRK07229.1"/>
    <property type="match status" value="1"/>
</dbReference>
<dbReference type="FunFam" id="3.30.499.10:FF:000003">
    <property type="entry name" value="Aconitate hydratase, mitochondrial"/>
    <property type="match status" value="1"/>
</dbReference>
<dbReference type="GO" id="GO:0005829">
    <property type="term" value="C:cytosol"/>
    <property type="evidence" value="ECO:0007669"/>
    <property type="project" value="TreeGrafter"/>
</dbReference>
<keyword evidence="8" id="KW-0456">Lyase</keyword>
<accession>A0A0L0N6L2</accession>
<keyword evidence="9" id="KW-0813">Transport</keyword>
<keyword evidence="9" id="KW-0653">Protein transport</keyword>
<dbReference type="InterPro" id="IPR006248">
    <property type="entry name" value="Aconitase_mito-like"/>
</dbReference>
<evidence type="ECO:0000256" key="2">
    <source>
        <dbReference type="ARBA" id="ARBA00007185"/>
    </source>
</evidence>
<keyword evidence="9" id="KW-0472">Membrane</keyword>
<feature type="region of interest" description="Disordered" evidence="10">
    <location>
        <begin position="1"/>
        <end position="222"/>
    </location>
</feature>
<comment type="subunit">
    <text evidence="9">Component of the nuclear pore complex (NPC).</text>
</comment>
<comment type="caution">
    <text evidence="13">The sequence shown here is derived from an EMBL/GenBank/DDBJ whole genome shotgun (WGS) entry which is preliminary data.</text>
</comment>
<dbReference type="InterPro" id="IPR001030">
    <property type="entry name" value="Acoase/IPM_deHydtase_lsu_aba"/>
</dbReference>
<evidence type="ECO:0000256" key="8">
    <source>
        <dbReference type="ARBA" id="ARBA00023239"/>
    </source>
</evidence>
<evidence type="ECO:0000259" key="12">
    <source>
        <dbReference type="Pfam" id="PF00694"/>
    </source>
</evidence>
<keyword evidence="9" id="KW-0906">Nuclear pore complex</keyword>
<dbReference type="Pfam" id="PF00694">
    <property type="entry name" value="Aconitase_C"/>
    <property type="match status" value="1"/>
</dbReference>
<dbReference type="InterPro" id="IPR018136">
    <property type="entry name" value="Aconitase_4Fe-4S_BS"/>
</dbReference>
<dbReference type="PROSITE" id="PS00450">
    <property type="entry name" value="ACONITASE_1"/>
    <property type="match status" value="1"/>
</dbReference>
<dbReference type="GO" id="GO:0003994">
    <property type="term" value="F:aconitate hydratase activity"/>
    <property type="evidence" value="ECO:0007669"/>
    <property type="project" value="InterPro"/>
</dbReference>
<dbReference type="GO" id="GO:0031965">
    <property type="term" value="C:nuclear membrane"/>
    <property type="evidence" value="ECO:0007669"/>
    <property type="project" value="UniProtKB-UniRule"/>
</dbReference>
<dbReference type="EMBL" id="LFRF01000017">
    <property type="protein sequence ID" value="KND89646.1"/>
    <property type="molecule type" value="Genomic_DNA"/>
</dbReference>
<comment type="similarity">
    <text evidence="2">Belongs to the aconitase/IPM isomerase family.</text>
</comment>
<keyword evidence="14" id="KW-1185">Reference proteome</keyword>
<evidence type="ECO:0000313" key="14">
    <source>
        <dbReference type="Proteomes" id="UP000036947"/>
    </source>
</evidence>
<feature type="domain" description="Aconitase/3-isopropylmalate dehydratase large subunit alpha/beta/alpha" evidence="11">
    <location>
        <begin position="1232"/>
        <end position="1664"/>
    </location>
</feature>
<keyword evidence="9" id="KW-0509">mRNA transport</keyword>
<dbReference type="GO" id="GO:0015031">
    <property type="term" value="P:protein transport"/>
    <property type="evidence" value="ECO:0007669"/>
    <property type="project" value="UniProtKB-KW"/>
</dbReference>
<dbReference type="InterPro" id="IPR000573">
    <property type="entry name" value="AconitaseA/IPMdHydase_ssu_swvl"/>
</dbReference>
<keyword evidence="4" id="KW-0809">Transit peptide</keyword>
<evidence type="ECO:0000256" key="1">
    <source>
        <dbReference type="ARBA" id="ARBA00004173"/>
    </source>
</evidence>
<dbReference type="Gene3D" id="3.30.499.10">
    <property type="entry name" value="Aconitase, domain 3"/>
    <property type="match status" value="2"/>
</dbReference>
<evidence type="ECO:0000256" key="4">
    <source>
        <dbReference type="ARBA" id="ARBA00022946"/>
    </source>
</evidence>
<reference evidence="13 14" key="1">
    <citation type="journal article" date="2015" name="BMC Genomics">
        <title>The genome of the truffle-parasite Tolypocladium ophioglossoides and the evolution of antifungal peptaibiotics.</title>
        <authorList>
            <person name="Quandt C.A."/>
            <person name="Bushley K.E."/>
            <person name="Spatafora J.W."/>
        </authorList>
    </citation>
    <scope>NUCLEOTIDE SEQUENCE [LARGE SCALE GENOMIC DNA]</scope>
    <source>
        <strain evidence="13 14">CBS 100239</strain>
    </source>
</reference>
<evidence type="ECO:0000256" key="6">
    <source>
        <dbReference type="ARBA" id="ARBA00023014"/>
    </source>
</evidence>
<evidence type="ECO:0000256" key="3">
    <source>
        <dbReference type="ARBA" id="ARBA00022723"/>
    </source>
</evidence>
<organism evidence="13 14">
    <name type="scientific">Tolypocladium ophioglossoides (strain CBS 100239)</name>
    <name type="common">Snaketongue truffleclub</name>
    <name type="synonym">Elaphocordyceps ophioglossoides</name>
    <dbReference type="NCBI Taxonomy" id="1163406"/>
    <lineage>
        <taxon>Eukaryota</taxon>
        <taxon>Fungi</taxon>
        <taxon>Dikarya</taxon>
        <taxon>Ascomycota</taxon>
        <taxon>Pezizomycotina</taxon>
        <taxon>Sordariomycetes</taxon>
        <taxon>Hypocreomycetidae</taxon>
        <taxon>Hypocreales</taxon>
        <taxon>Ophiocordycipitaceae</taxon>
        <taxon>Tolypocladium</taxon>
    </lineage>
</organism>
<keyword evidence="9" id="KW-0539">Nucleus</keyword>
<comment type="similarity">
    <text evidence="9">Belongs to the nucleoporin Nup85 family.</text>
</comment>
<dbReference type="SUPFAM" id="SSF52016">
    <property type="entry name" value="LeuD/IlvD-like"/>
    <property type="match status" value="1"/>
</dbReference>
<dbReference type="Pfam" id="PF00330">
    <property type="entry name" value="Aconitase"/>
    <property type="match status" value="1"/>
</dbReference>
<keyword evidence="5" id="KW-0408">Iron</keyword>
<feature type="compositionally biased region" description="Polar residues" evidence="10">
    <location>
        <begin position="81"/>
        <end position="100"/>
    </location>
</feature>
<dbReference type="InterPro" id="IPR036008">
    <property type="entry name" value="Aconitase_4Fe-4S_dom"/>
</dbReference>
<feature type="compositionally biased region" description="Acidic residues" evidence="10">
    <location>
        <begin position="123"/>
        <end position="138"/>
    </location>
</feature>
<proteinExistence type="inferred from homology"/>
<dbReference type="GO" id="GO:0005739">
    <property type="term" value="C:mitochondrion"/>
    <property type="evidence" value="ECO:0007669"/>
    <property type="project" value="UniProtKB-SubCell"/>
</dbReference>
<dbReference type="InterPro" id="IPR011502">
    <property type="entry name" value="Nucleoporin_Nup85"/>
</dbReference>
<dbReference type="Gene3D" id="3.40.1060.10">
    <property type="entry name" value="Aconitase, Domain 2"/>
    <property type="match status" value="1"/>
</dbReference>
<dbReference type="GO" id="GO:0051539">
    <property type="term" value="F:4 iron, 4 sulfur cluster binding"/>
    <property type="evidence" value="ECO:0007669"/>
    <property type="project" value="InterPro"/>
</dbReference>
<dbReference type="FunFam" id="3.30.499.10:FF:000004">
    <property type="entry name" value="Aconitate hydratase, mitochondrial"/>
    <property type="match status" value="1"/>
</dbReference>
<dbReference type="PRINTS" id="PR00415">
    <property type="entry name" value="ACONITASE"/>
</dbReference>
<dbReference type="PANTHER" id="PTHR43160:SF2">
    <property type="entry name" value="HOMOCITRATE DEHYDRATASE, MITOCHONDRIAL"/>
    <property type="match status" value="1"/>
</dbReference>
<dbReference type="PANTHER" id="PTHR43160">
    <property type="entry name" value="ACONITATE HYDRATASE B"/>
    <property type="match status" value="1"/>
</dbReference>
<name>A0A0L0N6L2_TOLOC</name>
<dbReference type="NCBIfam" id="TIGR01340">
    <property type="entry name" value="aconitase_mito"/>
    <property type="match status" value="1"/>
</dbReference>
<sequence>MAHRFIVDSSPPASPAPSTPDKRGQGGTGFSFLGDNPSTTPAGPPPSSAASFTPVGAPSDSYLGSSVMRGMSGNKPFGFGAQSQASTGKTLFGRSESSNPPLGRSVRGRGRQPSGLSRQFTVQEDDIEEDEDAEGEEELPPHPASLFRMSTAPPKRGGENEDHGFGDDVEAEIERYIDEDMDAEADEEEEEEEEEEEDDESSEQDESSQEESEEGDMFLNMRHDDRPYGQPIIGEEDDLMMLNTPAATDRVRKEAEDIFRRSAARLGGSTGSRELQFATIARDFYTQQDAARITESPDLILKTENLVCRLYDDGVGTVDDAERMDDSLANVTYRLVSLWNDFVEDLPQPEGEDFATIGPGSQAEPFEKATYVAHLVLRMHHTRFEKNETEEEKTPPLPEILFDWLQASHNLYPDQVREISRYRPSPACHGLYWQTLRSALLRGDVSGASQLLKTAGWEYVRRGPRGDNAYTGMALENIRRFADATCELLSQCPAMRSDWDIWNSSWTLFRVQARGSLDKLTLFAEGRDPQAGGTAGRGPESMLTMARKASSQIPWDVYENLQVVYGIVLGNQESIMDTAQDWCEATIGLFGWWDDGSQHHKNLRLSQSLGLGLGAPASRFANSAGYFDRLASAFHAVLRSDMNPNTMNPVEVAIASAFEGNINAVIGCLRAWSLPVASSVAEIASLGHWLPPTETSKPLPMDTLDMDDLALLGVAPPTTDGMEGIKDTTLVLYARELAGIEHLSPHRDGWEMAIEVLGRMDLPQKSEETVGELLRDLLATLDENSSSTVDKMWRILNDLGMIAYAEETAETFADILSKESHRCGEALWYFALSHRTNRVREVLNLLMSYSLVQSTAYPPEKDLDEDLKNLLCKRTETLEVRAKQDLEAAQLLGRMLSGYATLRKFFEIRDSVNLEEVSASKAVTLKKQAAFALVAVISSSDDNIRGGLYDESRDAVVSEDFLLALLSEATVFVNQLPAVISLDQIDIILKAIEDIQTVGSRVYDACDEFFSLVLSSGQGLKGSTPAGLMKKSTASLSGSSYGMSGSSMLISHLNKSVAAGAKVHRGWDWRKSWLANTKGEDVLRKLRLGLAKDLATMCIPQKSPPEKPQSATAHLQFPNLSHESRKELLNMAPIELARRSGGAMASVLQRASRLSGCGASVVPRVLCTSSARSFSSVKSLPPTYERLFNKYTDVRRVLGRQRLTLAEKILYSHLDNVEESLLSNTDNGRSVRGRANLRLNPDRVNMQDASAQMALLQFMSCNLARPAIPASIHCDHLIVGYKGSDSDLTAGIEANKEVFDFLESAARRNGMDFWPPGAGIIHQTVLENYALPGLMMLGTDSHSPNAGGLCTVTIGVGGADAVEALVGAPWELKAPKILGVELTGKLNDWVSPKDVILRLAGELTVRGGTGSIIEYFGPGVDTLSCTGMATICNMGAEVGATTSIFPYTEASARYLQSTRRGQAVENIEVLQGFPGQGTSKDAKFRFKADEGAEYDQIISIDLSELEPYINGPFTPDLATPLSKFKDVVRDQQWPEKLSAGLIGSCTNSSYEDMTRVESLLKEAANAGLKPAADFYITPGSEQIRATLERDGTLETFEGAGGVLLSNACGPCIGQWKRQDGVTKGTSNAILSSYNRNFRGRNDGNPDTMNFLASPEIVTAMAFAGSTTFNPMTDALKTPDGRDFRFSPPHGLEGPQTPFESGIKSLGVLSQEPDADVPVAISPSSERLAFLEPFPAFPDADLSGLRVLVKVTGKCTTDTISAAGPWLKYKGHLPNISTNTLNTAINAETGEVNAAYDLDGSKHTIPELGERWKARGQEWLVVAEHNYGEGSAREHAALQPRYLGARVVLTKSFARIHETNLKKQGVVPLIFADEADYDKIAAGDEVATLGLFEMLRNGGKGEVQLKVTKASGEEVLIPTRHAVSKDQAGFILAGSALNLLSKGI</sequence>
<feature type="compositionally biased region" description="Basic and acidic residues" evidence="10">
    <location>
        <begin position="156"/>
        <end position="178"/>
    </location>
</feature>
<dbReference type="Gene3D" id="3.20.19.10">
    <property type="entry name" value="Aconitase, domain 4"/>
    <property type="match status" value="1"/>
</dbReference>
<evidence type="ECO:0000256" key="5">
    <source>
        <dbReference type="ARBA" id="ARBA00023004"/>
    </source>
</evidence>
<keyword evidence="6" id="KW-0411">Iron-sulfur</keyword>
<feature type="domain" description="Aconitase A/isopropylmalate dehydratase small subunit swivel" evidence="12">
    <location>
        <begin position="1746"/>
        <end position="1872"/>
    </location>
</feature>
<dbReference type="Proteomes" id="UP000036947">
    <property type="component" value="Unassembled WGS sequence"/>
</dbReference>
<dbReference type="STRING" id="1163406.A0A0L0N6L2"/>
<feature type="compositionally biased region" description="Acidic residues" evidence="10">
    <location>
        <begin position="179"/>
        <end position="216"/>
    </location>
</feature>
<evidence type="ECO:0000313" key="13">
    <source>
        <dbReference type="EMBL" id="KND89646.1"/>
    </source>
</evidence>
<dbReference type="OrthoDB" id="2224430at2759"/>
<keyword evidence="9" id="KW-0811">Translocation</keyword>
<dbReference type="PROSITE" id="PS01244">
    <property type="entry name" value="ACONITASE_2"/>
    <property type="match status" value="1"/>
</dbReference>
<keyword evidence="7" id="KW-0496">Mitochondrion</keyword>
<dbReference type="InterPro" id="IPR015931">
    <property type="entry name" value="Acnase/IPM_dHydase_lsu_aba_1/3"/>
</dbReference>
<evidence type="ECO:0000256" key="9">
    <source>
        <dbReference type="RuleBase" id="RU365073"/>
    </source>
</evidence>
<comment type="function">
    <text evidence="9">Functions as a component of the nuclear pore complex (NPC).</text>
</comment>
<dbReference type="InterPro" id="IPR015932">
    <property type="entry name" value="Aconitase_dom2"/>
</dbReference>
<dbReference type="InterPro" id="IPR015928">
    <property type="entry name" value="Aconitase/3IPM_dehydase_swvl"/>
</dbReference>